<comment type="caution">
    <text evidence="1">The sequence shown here is derived from an EMBL/GenBank/DDBJ whole genome shotgun (WGS) entry which is preliminary data.</text>
</comment>
<organism evidence="1 2">
    <name type="scientific">Aliibacillus thermotolerans</name>
    <dbReference type="NCBI Taxonomy" id="1834418"/>
    <lineage>
        <taxon>Bacteria</taxon>
        <taxon>Bacillati</taxon>
        <taxon>Bacillota</taxon>
        <taxon>Bacilli</taxon>
        <taxon>Bacillales</taxon>
        <taxon>Bacillaceae</taxon>
        <taxon>Aliibacillus</taxon>
    </lineage>
</organism>
<dbReference type="RefSeq" id="WP_270898348.1">
    <property type="nucleotide sequence ID" value="NZ_JBHSPF010000022.1"/>
</dbReference>
<protein>
    <submittedName>
        <fullName evidence="1">Uncharacterized protein</fullName>
    </submittedName>
</protein>
<gene>
    <name evidence="1" type="ORF">ACFPTR_06110</name>
</gene>
<evidence type="ECO:0000313" key="1">
    <source>
        <dbReference type="EMBL" id="MFC5628472.1"/>
    </source>
</evidence>
<evidence type="ECO:0000313" key="2">
    <source>
        <dbReference type="Proteomes" id="UP001596143"/>
    </source>
</evidence>
<proteinExistence type="predicted"/>
<name>A0ABW0U6S6_9BACI</name>
<accession>A0ABW0U6S6</accession>
<keyword evidence="2" id="KW-1185">Reference proteome</keyword>
<sequence>MTELKGKMGGRKRFLSITLFILHANPKEAIDIRKKPKFEILRAEFQIWLAEFQILHAEFEKNENLVLFFALFFLKNSQNVHKKSRII</sequence>
<reference evidence="2" key="1">
    <citation type="journal article" date="2019" name="Int. J. Syst. Evol. Microbiol.">
        <title>The Global Catalogue of Microorganisms (GCM) 10K type strain sequencing project: providing services to taxonomists for standard genome sequencing and annotation.</title>
        <authorList>
            <consortium name="The Broad Institute Genomics Platform"/>
            <consortium name="The Broad Institute Genome Sequencing Center for Infectious Disease"/>
            <person name="Wu L."/>
            <person name="Ma J."/>
        </authorList>
    </citation>
    <scope>NUCLEOTIDE SEQUENCE [LARGE SCALE GENOMIC DNA]</scope>
    <source>
        <strain evidence="2">CGMCC 1.15790</strain>
    </source>
</reference>
<dbReference type="EMBL" id="JBHSPF010000022">
    <property type="protein sequence ID" value="MFC5628472.1"/>
    <property type="molecule type" value="Genomic_DNA"/>
</dbReference>
<dbReference type="Proteomes" id="UP001596143">
    <property type="component" value="Unassembled WGS sequence"/>
</dbReference>